<proteinExistence type="predicted"/>
<organism evidence="5 6">
    <name type="scientific">Pardalotus punctatus</name>
    <name type="common">spotted pardalote</name>
    <dbReference type="NCBI Taxonomy" id="254575"/>
    <lineage>
        <taxon>Eukaryota</taxon>
        <taxon>Metazoa</taxon>
        <taxon>Chordata</taxon>
        <taxon>Craniata</taxon>
        <taxon>Vertebrata</taxon>
        <taxon>Euteleostomi</taxon>
        <taxon>Archelosauria</taxon>
        <taxon>Archosauria</taxon>
        <taxon>Dinosauria</taxon>
        <taxon>Saurischia</taxon>
        <taxon>Theropoda</taxon>
        <taxon>Coelurosauria</taxon>
        <taxon>Aves</taxon>
        <taxon>Neognathae</taxon>
        <taxon>Neoaves</taxon>
        <taxon>Telluraves</taxon>
        <taxon>Australaves</taxon>
        <taxon>Passeriformes</taxon>
        <taxon>Meliphagoidea</taxon>
        <taxon>Pardalotidae</taxon>
        <taxon>Pardalotus</taxon>
    </lineage>
</organism>
<dbReference type="PANTHER" id="PTHR11860:SF49">
    <property type="entry name" value="HIGH AFFINITY IMMUNOGLOBULIN ALPHA AND IMMUNOGLOBULIN MU FC RECEPTOR"/>
    <property type="match status" value="1"/>
</dbReference>
<dbReference type="InterPro" id="IPR013783">
    <property type="entry name" value="Ig-like_fold"/>
</dbReference>
<keyword evidence="3" id="KW-0472">Membrane</keyword>
<dbReference type="SMART" id="SM00406">
    <property type="entry name" value="IGv"/>
    <property type="match status" value="3"/>
</dbReference>
<dbReference type="InterPro" id="IPR007110">
    <property type="entry name" value="Ig-like_dom"/>
</dbReference>
<dbReference type="CDD" id="cd05716">
    <property type="entry name" value="IgV_pIgR_like"/>
    <property type="match status" value="3"/>
</dbReference>
<dbReference type="Pfam" id="PF07686">
    <property type="entry name" value="V-set"/>
    <property type="match status" value="2"/>
</dbReference>
<dbReference type="InterPro" id="IPR013106">
    <property type="entry name" value="Ig_V-set"/>
</dbReference>
<accession>A0A7L3I2L8</accession>
<evidence type="ECO:0000313" key="5">
    <source>
        <dbReference type="EMBL" id="NXU11418.1"/>
    </source>
</evidence>
<dbReference type="InterPro" id="IPR036179">
    <property type="entry name" value="Ig-like_dom_sf"/>
</dbReference>
<evidence type="ECO:0000256" key="1">
    <source>
        <dbReference type="ARBA" id="ARBA00004370"/>
    </source>
</evidence>
<dbReference type="PANTHER" id="PTHR11860">
    <property type="entry name" value="POLYMERIC-IMMUNOGLOBULIN RECEPTOR"/>
    <property type="match status" value="1"/>
</dbReference>
<comment type="subcellular location">
    <subcellularLocation>
        <location evidence="1">Membrane</location>
    </subcellularLocation>
</comment>
<keyword evidence="6" id="KW-1185">Reference proteome</keyword>
<comment type="caution">
    <text evidence="5">The sequence shown here is derived from an EMBL/GenBank/DDBJ whole genome shotgun (WGS) entry which is preliminary data.</text>
</comment>
<dbReference type="EMBL" id="VZTX01008881">
    <property type="protein sequence ID" value="NXU11418.1"/>
    <property type="molecule type" value="Genomic_DNA"/>
</dbReference>
<dbReference type="Gene3D" id="2.60.40.10">
    <property type="entry name" value="Immunoglobulins"/>
    <property type="match status" value="3"/>
</dbReference>
<evidence type="ECO:0000313" key="6">
    <source>
        <dbReference type="Proteomes" id="UP000570592"/>
    </source>
</evidence>
<dbReference type="InterPro" id="IPR050671">
    <property type="entry name" value="CD300_family_receptors"/>
</dbReference>
<evidence type="ECO:0000259" key="4">
    <source>
        <dbReference type="PROSITE" id="PS50835"/>
    </source>
</evidence>
<sequence>PVASSLYGSRFLAGGLGGSITHQCFYSPTPANKHDRKYWCKIARNGVCYTIISSRSYISSGYEGRVALGDAPQNGTFTVTMTGLRSSDAGTYRCGIGSTSEGLYVSLNLTVLADAPPSKPTQLIRGELHGSVTVLCPSGDTHSDKERFWCKMGRSICTLIASSDGYVGWRYQGRVLITPQESSGAFKVLMNDLRKEDSGLYLCGTRGWRGQDSPQEVVLQVATVSTIPRRPKFLSGTVGGSLAFQCHHDPKGTYERKYLCRWTGGSCSVLLDDEGFVLESYRGRVQMSSSDPGRYTVVLRQLREEDAGWYWCGARSGHAELTAPLKLLIHRG</sequence>
<dbReference type="GO" id="GO:0004888">
    <property type="term" value="F:transmembrane signaling receptor activity"/>
    <property type="evidence" value="ECO:0007669"/>
    <property type="project" value="TreeGrafter"/>
</dbReference>
<feature type="domain" description="Ig-like" evidence="4">
    <location>
        <begin position="116"/>
        <end position="220"/>
    </location>
</feature>
<feature type="non-terminal residue" evidence="5">
    <location>
        <position position="1"/>
    </location>
</feature>
<feature type="non-terminal residue" evidence="5">
    <location>
        <position position="332"/>
    </location>
</feature>
<protein>
    <submittedName>
        <fullName evidence="5">PIGR protein</fullName>
    </submittedName>
</protein>
<keyword evidence="2" id="KW-0812">Transmembrane</keyword>
<dbReference type="Proteomes" id="UP000570592">
    <property type="component" value="Unassembled WGS sequence"/>
</dbReference>
<dbReference type="PROSITE" id="PS50835">
    <property type="entry name" value="IG_LIKE"/>
    <property type="match status" value="1"/>
</dbReference>
<dbReference type="AlphaFoldDB" id="A0A7L3I2L8"/>
<name>A0A7L3I2L8_9PASS</name>
<dbReference type="SUPFAM" id="SSF48726">
    <property type="entry name" value="Immunoglobulin"/>
    <property type="match status" value="3"/>
</dbReference>
<evidence type="ECO:0000256" key="3">
    <source>
        <dbReference type="ARBA" id="ARBA00023136"/>
    </source>
</evidence>
<dbReference type="InterPro" id="IPR003599">
    <property type="entry name" value="Ig_sub"/>
</dbReference>
<dbReference type="GO" id="GO:0005886">
    <property type="term" value="C:plasma membrane"/>
    <property type="evidence" value="ECO:0007669"/>
    <property type="project" value="TreeGrafter"/>
</dbReference>
<gene>
    <name evidence="5" type="primary">Pigr_0</name>
    <name evidence="5" type="ORF">PARPUN_R14649</name>
</gene>
<evidence type="ECO:0000256" key="2">
    <source>
        <dbReference type="ARBA" id="ARBA00022692"/>
    </source>
</evidence>
<reference evidence="5 6" key="1">
    <citation type="submission" date="2019-09" db="EMBL/GenBank/DDBJ databases">
        <title>Bird 10,000 Genomes (B10K) Project - Family phase.</title>
        <authorList>
            <person name="Zhang G."/>
        </authorList>
    </citation>
    <scope>NUCLEOTIDE SEQUENCE [LARGE SCALE GENOMIC DNA]</scope>
    <source>
        <strain evidence="5">B10K-DU-029-51</strain>
    </source>
</reference>
<dbReference type="SMART" id="SM00409">
    <property type="entry name" value="IG"/>
    <property type="match status" value="3"/>
</dbReference>